<dbReference type="CDD" id="cd09917">
    <property type="entry name" value="F-box_SF"/>
    <property type="match status" value="1"/>
</dbReference>
<gene>
    <name evidence="2" type="ORF">BG015_009531</name>
</gene>
<feature type="region of interest" description="Disordered" evidence="1">
    <location>
        <begin position="617"/>
        <end position="665"/>
    </location>
</feature>
<feature type="compositionally biased region" description="Low complexity" evidence="1">
    <location>
        <begin position="347"/>
        <end position="359"/>
    </location>
</feature>
<feature type="compositionally biased region" description="Basic and acidic residues" evidence="1">
    <location>
        <begin position="544"/>
        <end position="557"/>
    </location>
</feature>
<feature type="compositionally biased region" description="Polar residues" evidence="1">
    <location>
        <begin position="511"/>
        <end position="529"/>
    </location>
</feature>
<feature type="compositionally biased region" description="Basic and acidic residues" evidence="1">
    <location>
        <begin position="333"/>
        <end position="343"/>
    </location>
</feature>
<feature type="compositionally biased region" description="Low complexity" evidence="1">
    <location>
        <begin position="453"/>
        <end position="466"/>
    </location>
</feature>
<evidence type="ECO:0008006" key="4">
    <source>
        <dbReference type="Google" id="ProtNLM"/>
    </source>
</evidence>
<comment type="caution">
    <text evidence="2">The sequence shown here is derived from an EMBL/GenBank/DDBJ whole genome shotgun (WGS) entry which is preliminary data.</text>
</comment>
<feature type="compositionally biased region" description="Polar residues" evidence="1">
    <location>
        <begin position="634"/>
        <end position="645"/>
    </location>
</feature>
<feature type="region of interest" description="Disordered" evidence="1">
    <location>
        <begin position="508"/>
        <end position="604"/>
    </location>
</feature>
<dbReference type="EMBL" id="JAAAUQ010000621">
    <property type="protein sequence ID" value="KAF9148724.1"/>
    <property type="molecule type" value="Genomic_DNA"/>
</dbReference>
<proteinExistence type="predicted"/>
<feature type="compositionally biased region" description="Low complexity" evidence="1">
    <location>
        <begin position="389"/>
        <end position="422"/>
    </location>
</feature>
<evidence type="ECO:0000313" key="2">
    <source>
        <dbReference type="EMBL" id="KAF9148724.1"/>
    </source>
</evidence>
<dbReference type="OrthoDB" id="2445228at2759"/>
<accession>A0A9P5RYX8</accession>
<dbReference type="AlphaFoldDB" id="A0A9P5RYX8"/>
<dbReference type="Proteomes" id="UP000748756">
    <property type="component" value="Unassembled WGS sequence"/>
</dbReference>
<feature type="compositionally biased region" description="Low complexity" evidence="1">
    <location>
        <begin position="646"/>
        <end position="659"/>
    </location>
</feature>
<name>A0A9P5RYX8_9FUNG</name>
<feature type="region of interest" description="Disordered" evidence="1">
    <location>
        <begin position="165"/>
        <end position="192"/>
    </location>
</feature>
<organism evidence="2 3">
    <name type="scientific">Linnemannia schmuckeri</name>
    <dbReference type="NCBI Taxonomy" id="64567"/>
    <lineage>
        <taxon>Eukaryota</taxon>
        <taxon>Fungi</taxon>
        <taxon>Fungi incertae sedis</taxon>
        <taxon>Mucoromycota</taxon>
        <taxon>Mortierellomycotina</taxon>
        <taxon>Mortierellomycetes</taxon>
        <taxon>Mortierellales</taxon>
        <taxon>Mortierellaceae</taxon>
        <taxon>Linnemannia</taxon>
    </lineage>
</organism>
<reference evidence="2" key="1">
    <citation type="journal article" date="2020" name="Fungal Divers.">
        <title>Resolving the Mortierellaceae phylogeny through synthesis of multi-gene phylogenetics and phylogenomics.</title>
        <authorList>
            <person name="Vandepol N."/>
            <person name="Liber J."/>
            <person name="Desiro A."/>
            <person name="Na H."/>
            <person name="Kennedy M."/>
            <person name="Barry K."/>
            <person name="Grigoriev I.V."/>
            <person name="Miller A.N."/>
            <person name="O'Donnell K."/>
            <person name="Stajich J.E."/>
            <person name="Bonito G."/>
        </authorList>
    </citation>
    <scope>NUCLEOTIDE SEQUENCE</scope>
    <source>
        <strain evidence="2">NRRL 6426</strain>
    </source>
</reference>
<evidence type="ECO:0000313" key="3">
    <source>
        <dbReference type="Proteomes" id="UP000748756"/>
    </source>
</evidence>
<keyword evidence="3" id="KW-1185">Reference proteome</keyword>
<sequence length="690" mass="75962">MARAITEKYSAPLTVGSSQHHHHPKQQQPYLFQEILPTEIWRFILAHVLALDLFSLYNTSRYLRSLSAPYLVQAIASKSLRLYFYQEYVRRVGVKFVFDSFDLERDRVVFRPLVADNQYRFRTGITLQSPQLEEVAIKSSMMPGQEIDMRRVQCDQGRYYTIKPATVHSPAPAPSAAGEASQDASQQSQADGVELVADEDMEVNVDLGADGPGTPEAAAVVTETATITTTADTVTNSIITTAAPQSIQTISATRKRVADEKSYQGTKNFLDKSCPVPVRKTGIRKMDGTRYSFLQTYPWSLEYQVESEVMGPLVTLEGERRSGNDGNRNGKGKAVDYEDRNHIGDIGSSSSRVGGKSQSTTDSQRQFHHHQRPQDEIECTPHPYERIDSNGSSSSGGSRSDGRNISSCDNTHSNVTTTVTAASRRRANSPEMADKIAGKSAQGVSARMTHHQGSAGNNSNSSSNNGPRFLRTLRFECSMNFLDPKRATRSVLGRWLEGKMYQWSKVLGGKKTSSGQSRTIQWQSTLKHSQPQPQPQPRQQQQKLQEKQKGKQTDHKQKQPSSTSALYRRLQQQEKQIRQSGNTESGGSGATSPPVVTPVAPPRRRGRVIRAIDILLGPTDSDGSSISHERVRQHSINSPFHTQPPSLSGSNASLSLSLSHQGDASNTGGRCMIPAIDLNKIGSSSTSATF</sequence>
<feature type="region of interest" description="Disordered" evidence="1">
    <location>
        <begin position="316"/>
        <end position="467"/>
    </location>
</feature>
<feature type="compositionally biased region" description="Low complexity" evidence="1">
    <location>
        <begin position="174"/>
        <end position="192"/>
    </location>
</feature>
<protein>
    <recommendedName>
        <fullName evidence="4">F-box domain-containing protein</fullName>
    </recommendedName>
</protein>
<evidence type="ECO:0000256" key="1">
    <source>
        <dbReference type="SAM" id="MobiDB-lite"/>
    </source>
</evidence>